<name>A0ABW0SI79_9GAMM</name>
<dbReference type="RefSeq" id="WP_386754000.1">
    <property type="nucleotide sequence ID" value="NZ_JBHSNM010000001.1"/>
</dbReference>
<dbReference type="Proteomes" id="UP001596036">
    <property type="component" value="Unassembled WGS sequence"/>
</dbReference>
<evidence type="ECO:0000256" key="1">
    <source>
        <dbReference type="ARBA" id="ARBA00012528"/>
    </source>
</evidence>
<dbReference type="Gene3D" id="3.30.70.270">
    <property type="match status" value="1"/>
</dbReference>
<accession>A0ABW0SI79</accession>
<dbReference type="NCBIfam" id="TIGR00254">
    <property type="entry name" value="GGDEF"/>
    <property type="match status" value="1"/>
</dbReference>
<dbReference type="EMBL" id="JBHSNM010000001">
    <property type="protein sequence ID" value="MFC5568659.1"/>
    <property type="molecule type" value="Genomic_DNA"/>
</dbReference>
<dbReference type="InterPro" id="IPR000160">
    <property type="entry name" value="GGDEF_dom"/>
</dbReference>
<feature type="domain" description="GGDEF" evidence="3">
    <location>
        <begin position="201"/>
        <end position="333"/>
    </location>
</feature>
<dbReference type="PROSITE" id="PS50887">
    <property type="entry name" value="GGDEF"/>
    <property type="match status" value="1"/>
</dbReference>
<evidence type="ECO:0000313" key="5">
    <source>
        <dbReference type="Proteomes" id="UP001596036"/>
    </source>
</evidence>
<keyword evidence="4" id="KW-0548">Nucleotidyltransferase</keyword>
<dbReference type="GO" id="GO:0052621">
    <property type="term" value="F:diguanylate cyclase activity"/>
    <property type="evidence" value="ECO:0007669"/>
    <property type="project" value="UniProtKB-EC"/>
</dbReference>
<proteinExistence type="predicted"/>
<organism evidence="4 5">
    <name type="scientific">Lysobacter yangpyeongensis</name>
    <dbReference type="NCBI Taxonomy" id="346182"/>
    <lineage>
        <taxon>Bacteria</taxon>
        <taxon>Pseudomonadati</taxon>
        <taxon>Pseudomonadota</taxon>
        <taxon>Gammaproteobacteria</taxon>
        <taxon>Lysobacterales</taxon>
        <taxon>Lysobacteraceae</taxon>
        <taxon>Lysobacter</taxon>
    </lineage>
</organism>
<comment type="caution">
    <text evidence="4">The sequence shown here is derived from an EMBL/GenBank/DDBJ whole genome shotgun (WGS) entry which is preliminary data.</text>
</comment>
<reference evidence="5" key="1">
    <citation type="journal article" date="2019" name="Int. J. Syst. Evol. Microbiol.">
        <title>The Global Catalogue of Microorganisms (GCM) 10K type strain sequencing project: providing services to taxonomists for standard genome sequencing and annotation.</title>
        <authorList>
            <consortium name="The Broad Institute Genomics Platform"/>
            <consortium name="The Broad Institute Genome Sequencing Center for Infectious Disease"/>
            <person name="Wu L."/>
            <person name="Ma J."/>
        </authorList>
    </citation>
    <scope>NUCLEOTIDE SEQUENCE [LARGE SCALE GENOMIC DNA]</scope>
    <source>
        <strain evidence="5">KACC 11407</strain>
    </source>
</reference>
<evidence type="ECO:0000313" key="4">
    <source>
        <dbReference type="EMBL" id="MFC5568659.1"/>
    </source>
</evidence>
<dbReference type="CDD" id="cd01949">
    <property type="entry name" value="GGDEF"/>
    <property type="match status" value="1"/>
</dbReference>
<dbReference type="Pfam" id="PF00990">
    <property type="entry name" value="GGDEF"/>
    <property type="match status" value="1"/>
</dbReference>
<dbReference type="PANTHER" id="PTHR45138:SF9">
    <property type="entry name" value="DIGUANYLATE CYCLASE DGCM-RELATED"/>
    <property type="match status" value="1"/>
</dbReference>
<dbReference type="PANTHER" id="PTHR45138">
    <property type="entry name" value="REGULATORY COMPONENTS OF SENSORY TRANSDUCTION SYSTEM"/>
    <property type="match status" value="1"/>
</dbReference>
<keyword evidence="5" id="KW-1185">Reference proteome</keyword>
<dbReference type="InterPro" id="IPR029787">
    <property type="entry name" value="Nucleotide_cyclase"/>
</dbReference>
<sequence length="345" mass="36548">MRIAALAQTLAVLTLAWIPMDLLWLDPAHSLRVLPLRVAMASVLLSIARGVARLPASIALTLFVWSQAIGFGALQWQVGPAPHGAIEIGYGLFPFVLVAQLAVLPLPWCRTVLAALAPAANLVAKLLQREPEPADAWSEAWLFVLLAATAAWAGHAQLRLLFGLLGARRDAAHDALTGLSNRRSADARLEAERTRAQRLGEPLSVLMIDIDRFKAVNDHWGHAQGDRVLVALADVLRDELRGADLAARYGGEEFLVILPDTGIDAALDVAERIRQRIAALHAERQDPALAITASVGLAELAKGEDAATLVARADAALYAAKAGGRNRSVVAPGAGAAGASLRADV</sequence>
<comment type="catalytic activity">
    <reaction evidence="2">
        <text>2 GTP = 3',3'-c-di-GMP + 2 diphosphate</text>
        <dbReference type="Rhea" id="RHEA:24898"/>
        <dbReference type="ChEBI" id="CHEBI:33019"/>
        <dbReference type="ChEBI" id="CHEBI:37565"/>
        <dbReference type="ChEBI" id="CHEBI:58805"/>
        <dbReference type="EC" id="2.7.7.65"/>
    </reaction>
</comment>
<evidence type="ECO:0000256" key="2">
    <source>
        <dbReference type="ARBA" id="ARBA00034247"/>
    </source>
</evidence>
<protein>
    <recommendedName>
        <fullName evidence="1">diguanylate cyclase</fullName>
        <ecNumber evidence="1">2.7.7.65</ecNumber>
    </recommendedName>
</protein>
<dbReference type="SMART" id="SM00267">
    <property type="entry name" value="GGDEF"/>
    <property type="match status" value="1"/>
</dbReference>
<gene>
    <name evidence="4" type="ORF">ACFPN1_01100</name>
</gene>
<evidence type="ECO:0000259" key="3">
    <source>
        <dbReference type="PROSITE" id="PS50887"/>
    </source>
</evidence>
<keyword evidence="4" id="KW-0808">Transferase</keyword>
<dbReference type="EC" id="2.7.7.65" evidence="1"/>
<dbReference type="SUPFAM" id="SSF55073">
    <property type="entry name" value="Nucleotide cyclase"/>
    <property type="match status" value="1"/>
</dbReference>
<dbReference type="InterPro" id="IPR050469">
    <property type="entry name" value="Diguanylate_Cyclase"/>
</dbReference>
<dbReference type="InterPro" id="IPR043128">
    <property type="entry name" value="Rev_trsase/Diguanyl_cyclase"/>
</dbReference>